<organism evidence="4 5">
    <name type="scientific">Bugula neritina</name>
    <name type="common">Brown bryozoan</name>
    <name type="synonym">Sertularia neritina</name>
    <dbReference type="NCBI Taxonomy" id="10212"/>
    <lineage>
        <taxon>Eukaryota</taxon>
        <taxon>Metazoa</taxon>
        <taxon>Spiralia</taxon>
        <taxon>Lophotrochozoa</taxon>
        <taxon>Bryozoa</taxon>
        <taxon>Gymnolaemata</taxon>
        <taxon>Cheilostomatida</taxon>
        <taxon>Flustrina</taxon>
        <taxon>Buguloidea</taxon>
        <taxon>Bugulidae</taxon>
        <taxon>Bugula</taxon>
    </lineage>
</organism>
<sequence length="145" mass="15684">MASSTMLKVIIASCLIAYTVAIECYVCETSESDTTSCIDPYDSPSSHVVDCGDVAGCSKNVSFGKILGVNYKSVNRTCGVLHDNSFCDWSDTYRFTIPERDITNGRFWGCSCTTNLCNGAPTTATSITSKTLITLAVGYLVHFTR</sequence>
<dbReference type="InterPro" id="IPR050975">
    <property type="entry name" value="Sleep_regulator"/>
</dbReference>
<reference evidence="4" key="1">
    <citation type="submission" date="2020-06" db="EMBL/GenBank/DDBJ databases">
        <title>Draft genome of Bugula neritina, a colonial animal packing powerful symbionts and potential medicines.</title>
        <authorList>
            <person name="Rayko M."/>
        </authorList>
    </citation>
    <scope>NUCLEOTIDE SEQUENCE [LARGE SCALE GENOMIC DNA]</scope>
    <source>
        <strain evidence="4">Kwan_BN1</strain>
    </source>
</reference>
<evidence type="ECO:0000256" key="3">
    <source>
        <dbReference type="SAM" id="SignalP"/>
    </source>
</evidence>
<proteinExistence type="predicted"/>
<dbReference type="GO" id="GO:0032222">
    <property type="term" value="P:regulation of synaptic transmission, cholinergic"/>
    <property type="evidence" value="ECO:0007669"/>
    <property type="project" value="InterPro"/>
</dbReference>
<dbReference type="Pfam" id="PF17064">
    <property type="entry name" value="QVR"/>
    <property type="match status" value="1"/>
</dbReference>
<evidence type="ECO:0000313" key="5">
    <source>
        <dbReference type="Proteomes" id="UP000593567"/>
    </source>
</evidence>
<keyword evidence="5" id="KW-1185">Reference proteome</keyword>
<keyword evidence="2" id="KW-0325">Glycoprotein</keyword>
<accession>A0A7J7KIS2</accession>
<dbReference type="EMBL" id="VXIV02000409">
    <property type="protein sequence ID" value="KAF6038489.1"/>
    <property type="molecule type" value="Genomic_DNA"/>
</dbReference>
<dbReference type="PANTHER" id="PTHR33562">
    <property type="entry name" value="ATILLA, ISOFORM B-RELATED-RELATED"/>
    <property type="match status" value="1"/>
</dbReference>
<dbReference type="AlphaFoldDB" id="A0A7J7KIS2"/>
<evidence type="ECO:0000313" key="4">
    <source>
        <dbReference type="EMBL" id="KAF6038489.1"/>
    </source>
</evidence>
<comment type="caution">
    <text evidence="4">The sequence shown here is derived from an EMBL/GenBank/DDBJ whole genome shotgun (WGS) entry which is preliminary data.</text>
</comment>
<feature type="chain" id="PRO_5029472819" description="Protein quiver" evidence="3">
    <location>
        <begin position="22"/>
        <end position="145"/>
    </location>
</feature>
<evidence type="ECO:0000256" key="2">
    <source>
        <dbReference type="ARBA" id="ARBA00023180"/>
    </source>
</evidence>
<dbReference type="OrthoDB" id="6496929at2759"/>
<keyword evidence="1 3" id="KW-0732">Signal</keyword>
<evidence type="ECO:0000256" key="1">
    <source>
        <dbReference type="ARBA" id="ARBA00022729"/>
    </source>
</evidence>
<feature type="signal peptide" evidence="3">
    <location>
        <begin position="1"/>
        <end position="21"/>
    </location>
</feature>
<dbReference type="InterPro" id="IPR031424">
    <property type="entry name" value="QVR-like"/>
</dbReference>
<name>A0A7J7KIS2_BUGNE</name>
<evidence type="ECO:0008006" key="6">
    <source>
        <dbReference type="Google" id="ProtNLM"/>
    </source>
</evidence>
<gene>
    <name evidence="4" type="ORF">EB796_003215</name>
</gene>
<dbReference type="Proteomes" id="UP000593567">
    <property type="component" value="Unassembled WGS sequence"/>
</dbReference>
<protein>
    <recommendedName>
        <fullName evidence="6">Protein quiver</fullName>
    </recommendedName>
</protein>
<dbReference type="GO" id="GO:0030431">
    <property type="term" value="P:sleep"/>
    <property type="evidence" value="ECO:0007669"/>
    <property type="project" value="InterPro"/>
</dbReference>